<evidence type="ECO:0000313" key="2">
    <source>
        <dbReference type="EMBL" id="ABE56612.1"/>
    </source>
</evidence>
<evidence type="ECO:0000313" key="3">
    <source>
        <dbReference type="Proteomes" id="UP000001982"/>
    </source>
</evidence>
<dbReference type="AlphaFoldDB" id="Q12IW4"/>
<dbReference type="STRING" id="318161.Sden_3336"/>
<accession>Q12IW4</accession>
<evidence type="ECO:0000256" key="1">
    <source>
        <dbReference type="SAM" id="Phobius"/>
    </source>
</evidence>
<keyword evidence="1" id="KW-0812">Transmembrane</keyword>
<dbReference type="EMBL" id="CP000302">
    <property type="protein sequence ID" value="ABE56612.1"/>
    <property type="molecule type" value="Genomic_DNA"/>
</dbReference>
<organism evidence="2 3">
    <name type="scientific">Shewanella denitrificans (strain OS217 / ATCC BAA-1090 / DSM 15013)</name>
    <dbReference type="NCBI Taxonomy" id="318161"/>
    <lineage>
        <taxon>Bacteria</taxon>
        <taxon>Pseudomonadati</taxon>
        <taxon>Pseudomonadota</taxon>
        <taxon>Gammaproteobacteria</taxon>
        <taxon>Alteromonadales</taxon>
        <taxon>Shewanellaceae</taxon>
        <taxon>Shewanella</taxon>
    </lineage>
</organism>
<keyword evidence="1" id="KW-1133">Transmembrane helix</keyword>
<feature type="transmembrane region" description="Helical" evidence="1">
    <location>
        <begin position="21"/>
        <end position="46"/>
    </location>
</feature>
<reference evidence="2 3" key="1">
    <citation type="submission" date="2006-03" db="EMBL/GenBank/DDBJ databases">
        <title>Complete sequence of Shewanella denitrificans OS217.</title>
        <authorList>
            <consortium name="US DOE Joint Genome Institute"/>
            <person name="Copeland A."/>
            <person name="Lucas S."/>
            <person name="Lapidus A."/>
            <person name="Barry K."/>
            <person name="Detter J.C."/>
            <person name="Glavina del Rio T."/>
            <person name="Hammon N."/>
            <person name="Israni S."/>
            <person name="Dalin E."/>
            <person name="Tice H."/>
            <person name="Pitluck S."/>
            <person name="Brettin T."/>
            <person name="Bruce D."/>
            <person name="Han C."/>
            <person name="Tapia R."/>
            <person name="Gilna P."/>
            <person name="Kiss H."/>
            <person name="Schmutz J."/>
            <person name="Larimer F."/>
            <person name="Land M."/>
            <person name="Hauser L."/>
            <person name="Kyrpides N."/>
            <person name="Lykidis A."/>
            <person name="Richardson P."/>
        </authorList>
    </citation>
    <scope>NUCLEOTIDE SEQUENCE [LARGE SCALE GENOMIC DNA]</scope>
    <source>
        <strain evidence="3">OS217 / ATCC BAA-1090 / DSM 15013</strain>
    </source>
</reference>
<sequence length="149" mass="15888">MSLNRGRLTNKLHSALPLKQRGSALVMSIFVITVMFLLAAALINIVSDADDSVNQEVLGTRALATANSGADAALARLFPLAGGVSNCDAVTTPAWTPPASLGFSGCRVTLECFSYSVGTQTQYRIISEAICELGNMRVRRQVEVEARDN</sequence>
<dbReference type="eggNOG" id="COG4726">
    <property type="taxonomic scope" value="Bacteria"/>
</dbReference>
<keyword evidence="3" id="KW-1185">Reference proteome</keyword>
<name>Q12IW4_SHEDO</name>
<gene>
    <name evidence="2" type="ordered locus">Sden_3336</name>
</gene>
<dbReference type="KEGG" id="sdn:Sden_3336"/>
<proteinExistence type="predicted"/>
<dbReference type="OrthoDB" id="5768004at2"/>
<keyword evidence="1" id="KW-0472">Membrane</keyword>
<dbReference type="HOGENOM" id="CLU_123901_0_0_6"/>
<dbReference type="RefSeq" id="WP_011497755.1">
    <property type="nucleotide sequence ID" value="NC_007954.1"/>
</dbReference>
<protein>
    <submittedName>
        <fullName evidence="2">MSHA biogenesis protein MshP</fullName>
    </submittedName>
</protein>
<dbReference type="Proteomes" id="UP000001982">
    <property type="component" value="Chromosome"/>
</dbReference>